<dbReference type="SUPFAM" id="SSF51338">
    <property type="entry name" value="Composite domain of metallo-dependent hydrolases"/>
    <property type="match status" value="1"/>
</dbReference>
<dbReference type="PROSITE" id="PS51318">
    <property type="entry name" value="TAT"/>
    <property type="match status" value="1"/>
</dbReference>
<accession>A0A917T2I7</accession>
<evidence type="ECO:0000256" key="1">
    <source>
        <dbReference type="SAM" id="MobiDB-lite"/>
    </source>
</evidence>
<dbReference type="Proteomes" id="UP000642070">
    <property type="component" value="Unassembled WGS sequence"/>
</dbReference>
<feature type="region of interest" description="Disordered" evidence="1">
    <location>
        <begin position="1"/>
        <end position="22"/>
    </location>
</feature>
<evidence type="ECO:0000313" key="4">
    <source>
        <dbReference type="Proteomes" id="UP000642070"/>
    </source>
</evidence>
<feature type="domain" description="Amidohydrolase 3" evidence="2">
    <location>
        <begin position="106"/>
        <end position="597"/>
    </location>
</feature>
<dbReference type="GO" id="GO:0016810">
    <property type="term" value="F:hydrolase activity, acting on carbon-nitrogen (but not peptide) bonds"/>
    <property type="evidence" value="ECO:0007669"/>
    <property type="project" value="InterPro"/>
</dbReference>
<dbReference type="Gene3D" id="2.30.40.10">
    <property type="entry name" value="Urease, subunit C, domain 1"/>
    <property type="match status" value="1"/>
</dbReference>
<name>A0A917T2I7_9ACTN</name>
<feature type="compositionally biased region" description="Low complexity" evidence="1">
    <location>
        <begin position="1"/>
        <end position="19"/>
    </location>
</feature>
<keyword evidence="4" id="KW-1185">Reference proteome</keyword>
<dbReference type="PANTHER" id="PTHR22642">
    <property type="entry name" value="IMIDAZOLONEPROPIONASE"/>
    <property type="match status" value="1"/>
</dbReference>
<dbReference type="InterPro" id="IPR006311">
    <property type="entry name" value="TAT_signal"/>
</dbReference>
<evidence type="ECO:0000313" key="3">
    <source>
        <dbReference type="EMBL" id="GGM06506.1"/>
    </source>
</evidence>
<dbReference type="SUPFAM" id="SSF51556">
    <property type="entry name" value="Metallo-dependent hydrolases"/>
    <property type="match status" value="1"/>
</dbReference>
<dbReference type="Gene3D" id="3.20.20.140">
    <property type="entry name" value="Metal-dependent hydrolases"/>
    <property type="match status" value="1"/>
</dbReference>
<proteinExistence type="predicted"/>
<dbReference type="PANTHER" id="PTHR22642:SF21">
    <property type="entry name" value="PERIPLASMIC PROTEIN"/>
    <property type="match status" value="1"/>
</dbReference>
<dbReference type="InterPro" id="IPR013108">
    <property type="entry name" value="Amidohydro_3"/>
</dbReference>
<reference evidence="3" key="1">
    <citation type="journal article" date="2014" name="Int. J. Syst. Evol. Microbiol.">
        <title>Complete genome sequence of Corynebacterium casei LMG S-19264T (=DSM 44701T), isolated from a smear-ripened cheese.</title>
        <authorList>
            <consortium name="US DOE Joint Genome Institute (JGI-PGF)"/>
            <person name="Walter F."/>
            <person name="Albersmeier A."/>
            <person name="Kalinowski J."/>
            <person name="Ruckert C."/>
        </authorList>
    </citation>
    <scope>NUCLEOTIDE SEQUENCE</scope>
    <source>
        <strain evidence="3">JCM 19831</strain>
    </source>
</reference>
<dbReference type="InterPro" id="IPR011059">
    <property type="entry name" value="Metal-dep_hydrolase_composite"/>
</dbReference>
<dbReference type="Pfam" id="PF07969">
    <property type="entry name" value="Amidohydro_3"/>
    <property type="match status" value="1"/>
</dbReference>
<sequence>MSAAAAGALTGRATPTPGALMADTHGLSRRGLIVGGGTVAAAAALVGTPAHANGRHDDDDEELLLVNGRIHTMDDRDSVVSAVRIAGGRFTAVGRDAERGSSANKIDLRGRTVVPGLIESHSHFISLANRPGYHVAEWELAKNVAEVLAFLKARRKTVPPGGMITAMGGGTPRMFAEQRLPTRAEIDAVVPDRPVFLYQSGFGPARVNTLGKQFFESITDLPVTVAEDGTIAGGNPNMANRALYHLRIRQTFADKQRSALDAMAFTASVGLTTILDQTLVATANGTLNPAALDPQPTDGLPTLNHFRMYDAWLSLHAQGRAFIRLQLNFLHNQGFIAELGGLDKQLPELRERLKNQFPFFGDDMLRTGGIGEWAAPFAAPTNANGYAVWLESQRLVAKARWRNENAQGGSATSTAAIEQVVAAYEQMDAEFGIKDLRWGLQHADYATADQLARLKKLNCGVSVSGFRWLGGLPRADGLPAGPLFKDILASGIPMGMHEDGIHIAPHNPWFALHYATTGLNVLGQQINPGQQITRQQALRAYTRGNAWYLNREDDLGSIERGKLADLVVLDKDYFTVSDAAMRDIRPILTVVDGKVVHDTGALSGRR</sequence>
<dbReference type="AlphaFoldDB" id="A0A917T2I7"/>
<reference evidence="3" key="2">
    <citation type="submission" date="2020-09" db="EMBL/GenBank/DDBJ databases">
        <authorList>
            <person name="Sun Q."/>
            <person name="Ohkuma M."/>
        </authorList>
    </citation>
    <scope>NUCLEOTIDE SEQUENCE</scope>
    <source>
        <strain evidence="3">JCM 19831</strain>
    </source>
</reference>
<gene>
    <name evidence="3" type="ORF">GCM10007977_004520</name>
</gene>
<organism evidence="3 4">
    <name type="scientific">Dactylosporangium sucinum</name>
    <dbReference type="NCBI Taxonomy" id="1424081"/>
    <lineage>
        <taxon>Bacteria</taxon>
        <taxon>Bacillati</taxon>
        <taxon>Actinomycetota</taxon>
        <taxon>Actinomycetes</taxon>
        <taxon>Micromonosporales</taxon>
        <taxon>Micromonosporaceae</taxon>
        <taxon>Dactylosporangium</taxon>
    </lineage>
</organism>
<dbReference type="Gene3D" id="3.10.310.70">
    <property type="match status" value="1"/>
</dbReference>
<comment type="caution">
    <text evidence="3">The sequence shown here is derived from an EMBL/GenBank/DDBJ whole genome shotgun (WGS) entry which is preliminary data.</text>
</comment>
<dbReference type="EMBL" id="BMPI01000002">
    <property type="protein sequence ID" value="GGM06506.1"/>
    <property type="molecule type" value="Genomic_DNA"/>
</dbReference>
<dbReference type="InterPro" id="IPR032466">
    <property type="entry name" value="Metal_Hydrolase"/>
</dbReference>
<protein>
    <submittedName>
        <fullName evidence="3">Amidohydrolase</fullName>
    </submittedName>
</protein>
<evidence type="ECO:0000259" key="2">
    <source>
        <dbReference type="Pfam" id="PF07969"/>
    </source>
</evidence>